<dbReference type="GO" id="GO:0004140">
    <property type="term" value="F:dephospho-CoA kinase activity"/>
    <property type="evidence" value="ECO:0007669"/>
    <property type="project" value="UniProtKB-UniRule"/>
</dbReference>
<comment type="catalytic activity">
    <reaction evidence="5">
        <text>3'-dephospho-CoA + ATP = ADP + CoA + H(+)</text>
        <dbReference type="Rhea" id="RHEA:18245"/>
        <dbReference type="ChEBI" id="CHEBI:15378"/>
        <dbReference type="ChEBI" id="CHEBI:30616"/>
        <dbReference type="ChEBI" id="CHEBI:57287"/>
        <dbReference type="ChEBI" id="CHEBI:57328"/>
        <dbReference type="ChEBI" id="CHEBI:456216"/>
        <dbReference type="EC" id="2.7.1.24"/>
    </reaction>
</comment>
<dbReference type="PANTHER" id="PTHR10695:SF46">
    <property type="entry name" value="BIFUNCTIONAL COENZYME A SYNTHASE-RELATED"/>
    <property type="match status" value="1"/>
</dbReference>
<evidence type="ECO:0000256" key="1">
    <source>
        <dbReference type="ARBA" id="ARBA00009018"/>
    </source>
</evidence>
<dbReference type="NCBIfam" id="TIGR00152">
    <property type="entry name" value="dephospho-CoA kinase"/>
    <property type="match status" value="1"/>
</dbReference>
<dbReference type="AlphaFoldDB" id="A0A5B8RR80"/>
<keyword evidence="5" id="KW-0963">Cytoplasm</keyword>
<comment type="function">
    <text evidence="5">Catalyzes the phosphorylation of the 3'-hydroxyl group of dephosphocoenzyme A to form coenzyme A.</text>
</comment>
<dbReference type="EMBL" id="CP042344">
    <property type="protein sequence ID" value="QEA12051.1"/>
    <property type="molecule type" value="Genomic_DNA"/>
</dbReference>
<evidence type="ECO:0000313" key="7">
    <source>
        <dbReference type="EMBL" id="QEA12051.1"/>
    </source>
</evidence>
<feature type="binding site" evidence="5">
    <location>
        <begin position="16"/>
        <end position="21"/>
    </location>
    <ligand>
        <name>ATP</name>
        <dbReference type="ChEBI" id="CHEBI:30616"/>
    </ligand>
</feature>
<accession>A0A5B8RR80</accession>
<comment type="subcellular location">
    <subcellularLocation>
        <location evidence="5">Cytoplasm</location>
    </subcellularLocation>
</comment>
<dbReference type="Proteomes" id="UP000321199">
    <property type="component" value="Chromosome"/>
</dbReference>
<dbReference type="InterPro" id="IPR027417">
    <property type="entry name" value="P-loop_NTPase"/>
</dbReference>
<reference evidence="7 8" key="1">
    <citation type="submission" date="2019-07" db="EMBL/GenBank/DDBJ databases">
        <title>Complete genome sequence of Comamonas sp. NLF 7-7 isolated from livestock.</title>
        <authorList>
            <person name="Kim D.H."/>
            <person name="Kim J.G."/>
        </authorList>
    </citation>
    <scope>NUCLEOTIDE SEQUENCE [LARGE SCALE GENOMIC DNA]</scope>
    <source>
        <strain evidence="7 8">NLF 7-7</strain>
    </source>
</reference>
<dbReference type="RefSeq" id="WP_146911645.1">
    <property type="nucleotide sequence ID" value="NZ_CP042344.1"/>
</dbReference>
<name>A0A5B8RR80_9BURK</name>
<dbReference type="Pfam" id="PF01121">
    <property type="entry name" value="CoaE"/>
    <property type="match status" value="1"/>
</dbReference>
<evidence type="ECO:0000256" key="2">
    <source>
        <dbReference type="ARBA" id="ARBA00022741"/>
    </source>
</evidence>
<dbReference type="PROSITE" id="PS51219">
    <property type="entry name" value="DPCK"/>
    <property type="match status" value="1"/>
</dbReference>
<dbReference type="GO" id="GO:0005524">
    <property type="term" value="F:ATP binding"/>
    <property type="evidence" value="ECO:0007669"/>
    <property type="project" value="UniProtKB-UniRule"/>
</dbReference>
<proteinExistence type="inferred from homology"/>
<keyword evidence="8" id="KW-1185">Reference proteome</keyword>
<gene>
    <name evidence="5" type="primary">coaE</name>
    <name evidence="7" type="ORF">FOZ74_02795</name>
</gene>
<sequence length="205" mass="21703">MAARRSFRLGITGGIGSGKSTFSAMLAERGAALVDADALSRSVTAAGGAAIAAVAAQFGPTFITSDGAMDRERMRQLAFEDAHARERLQAIVHPLVGAAIAQACRQAEQDGLRLIVLDIPLLTESGHWPARLDGVAVVDCPPAMQIERVRRRSGLQEEAVHAIMATQSPRPQRLAAADWVVFNGAGTTLADLRTKAHQIARSFGL</sequence>
<keyword evidence="5 7" id="KW-0808">Transferase</keyword>
<dbReference type="OrthoDB" id="9812943at2"/>
<keyword evidence="4 5" id="KW-0173">Coenzyme A biosynthesis</keyword>
<dbReference type="EC" id="2.7.1.24" evidence="5 6"/>
<evidence type="ECO:0000256" key="4">
    <source>
        <dbReference type="ARBA" id="ARBA00022993"/>
    </source>
</evidence>
<keyword evidence="2 5" id="KW-0547">Nucleotide-binding</keyword>
<keyword evidence="3 5" id="KW-0067">ATP-binding</keyword>
<evidence type="ECO:0000256" key="5">
    <source>
        <dbReference type="HAMAP-Rule" id="MF_00376"/>
    </source>
</evidence>
<dbReference type="InterPro" id="IPR001977">
    <property type="entry name" value="Depp_CoAkinase"/>
</dbReference>
<dbReference type="Gene3D" id="3.40.50.300">
    <property type="entry name" value="P-loop containing nucleotide triphosphate hydrolases"/>
    <property type="match status" value="1"/>
</dbReference>
<dbReference type="CDD" id="cd02022">
    <property type="entry name" value="DPCK"/>
    <property type="match status" value="1"/>
</dbReference>
<organism evidence="7 8">
    <name type="scientific">Comamonas flocculans</name>
    <dbReference type="NCBI Taxonomy" id="2597701"/>
    <lineage>
        <taxon>Bacteria</taxon>
        <taxon>Pseudomonadati</taxon>
        <taxon>Pseudomonadota</taxon>
        <taxon>Betaproteobacteria</taxon>
        <taxon>Burkholderiales</taxon>
        <taxon>Comamonadaceae</taxon>
        <taxon>Comamonas</taxon>
    </lineage>
</organism>
<dbReference type="GO" id="GO:0015937">
    <property type="term" value="P:coenzyme A biosynthetic process"/>
    <property type="evidence" value="ECO:0007669"/>
    <property type="project" value="UniProtKB-UniRule"/>
</dbReference>
<dbReference type="KEGG" id="cof:FOZ74_02795"/>
<evidence type="ECO:0000313" key="8">
    <source>
        <dbReference type="Proteomes" id="UP000321199"/>
    </source>
</evidence>
<dbReference type="SUPFAM" id="SSF52540">
    <property type="entry name" value="P-loop containing nucleoside triphosphate hydrolases"/>
    <property type="match status" value="1"/>
</dbReference>
<evidence type="ECO:0000256" key="6">
    <source>
        <dbReference type="NCBIfam" id="TIGR00152"/>
    </source>
</evidence>
<comment type="pathway">
    <text evidence="5">Cofactor biosynthesis; coenzyme A biosynthesis; CoA from (R)-pantothenate: step 5/5.</text>
</comment>
<keyword evidence="5 7" id="KW-0418">Kinase</keyword>
<dbReference type="UniPathway" id="UPA00241">
    <property type="reaction ID" value="UER00356"/>
</dbReference>
<dbReference type="GO" id="GO:0005737">
    <property type="term" value="C:cytoplasm"/>
    <property type="evidence" value="ECO:0007669"/>
    <property type="project" value="UniProtKB-SubCell"/>
</dbReference>
<dbReference type="PANTHER" id="PTHR10695">
    <property type="entry name" value="DEPHOSPHO-COA KINASE-RELATED"/>
    <property type="match status" value="1"/>
</dbReference>
<dbReference type="HAMAP" id="MF_00376">
    <property type="entry name" value="Dephospho_CoA_kinase"/>
    <property type="match status" value="1"/>
</dbReference>
<evidence type="ECO:0000256" key="3">
    <source>
        <dbReference type="ARBA" id="ARBA00022840"/>
    </source>
</evidence>
<comment type="similarity">
    <text evidence="1 5">Belongs to the CoaE family.</text>
</comment>
<protein>
    <recommendedName>
        <fullName evidence="5 6">Dephospho-CoA kinase</fullName>
        <ecNumber evidence="5 6">2.7.1.24</ecNumber>
    </recommendedName>
    <alternativeName>
        <fullName evidence="5">Dephosphocoenzyme A kinase</fullName>
    </alternativeName>
</protein>